<sequence>MKYKNIILEENEYVLIQGLLNRYLKSDVCLNEDWCTNLNQELSEAIVKKDSEMPNDIVRINSIIDVETDFGVKNEIVLVKPAERDINDNKVSILSPMGSALIGYAQGDEVVWNLPKGKSIIKILRVLNK</sequence>
<dbReference type="PANTHER" id="PTHR30437:SF5">
    <property type="entry name" value="REGULATOR OF NUCLEOSIDE DIPHOSPHATE KINASE"/>
    <property type="match status" value="1"/>
</dbReference>
<dbReference type="InterPro" id="IPR001437">
    <property type="entry name" value="Tscrpt_elong_fac_GreA/B_C"/>
</dbReference>
<dbReference type="GO" id="GO:0003746">
    <property type="term" value="F:translation elongation factor activity"/>
    <property type="evidence" value="ECO:0007669"/>
    <property type="project" value="UniProtKB-KW"/>
</dbReference>
<keyword evidence="3" id="KW-1185">Reference proteome</keyword>
<protein>
    <submittedName>
        <fullName evidence="2">Transcription elongation factor</fullName>
    </submittedName>
</protein>
<evidence type="ECO:0000313" key="2">
    <source>
        <dbReference type="EMBL" id="MTI28945.1"/>
    </source>
</evidence>
<dbReference type="InterPro" id="IPR018151">
    <property type="entry name" value="TF_GreA/GreB_CS"/>
</dbReference>
<accession>A0ABW9RYR8</accession>
<reference evidence="2 3" key="1">
    <citation type="submission" date="2019-02" db="EMBL/GenBank/DDBJ databases">
        <authorList>
            <person name="Goldberg S.R."/>
            <person name="Haltli B.A."/>
            <person name="Correa H."/>
            <person name="Russell K.G."/>
        </authorList>
    </citation>
    <scope>NUCLEOTIDE SEQUENCE [LARGE SCALE GENOMIC DNA]</scope>
    <source>
        <strain evidence="2 3">JCM 16186</strain>
    </source>
</reference>
<comment type="caution">
    <text evidence="2">The sequence shown here is derived from an EMBL/GenBank/DDBJ whole genome shotgun (WGS) entry which is preliminary data.</text>
</comment>
<evidence type="ECO:0000313" key="3">
    <source>
        <dbReference type="Proteomes" id="UP000798808"/>
    </source>
</evidence>
<keyword evidence="2" id="KW-0251">Elongation factor</keyword>
<dbReference type="RefSeq" id="WP_155176960.1">
    <property type="nucleotide sequence ID" value="NZ_BAAAFL010000012.1"/>
</dbReference>
<name>A0ABW9RYR8_9BACT</name>
<dbReference type="PROSITE" id="PS00830">
    <property type="entry name" value="GREAB_2"/>
    <property type="match status" value="1"/>
</dbReference>
<dbReference type="InterPro" id="IPR036953">
    <property type="entry name" value="GreA/GreB_C_sf"/>
</dbReference>
<gene>
    <name evidence="2" type="ORF">E1163_28550</name>
</gene>
<dbReference type="Proteomes" id="UP000798808">
    <property type="component" value="Unassembled WGS sequence"/>
</dbReference>
<evidence type="ECO:0000259" key="1">
    <source>
        <dbReference type="Pfam" id="PF01272"/>
    </source>
</evidence>
<dbReference type="EMBL" id="SMLW01000676">
    <property type="protein sequence ID" value="MTI28945.1"/>
    <property type="molecule type" value="Genomic_DNA"/>
</dbReference>
<dbReference type="SUPFAM" id="SSF54534">
    <property type="entry name" value="FKBP-like"/>
    <property type="match status" value="1"/>
</dbReference>
<proteinExistence type="predicted"/>
<organism evidence="2 3">
    <name type="scientific">Fulvivirga kasyanovii</name>
    <dbReference type="NCBI Taxonomy" id="396812"/>
    <lineage>
        <taxon>Bacteria</taxon>
        <taxon>Pseudomonadati</taxon>
        <taxon>Bacteroidota</taxon>
        <taxon>Cytophagia</taxon>
        <taxon>Cytophagales</taxon>
        <taxon>Fulvivirgaceae</taxon>
        <taxon>Fulvivirga</taxon>
    </lineage>
</organism>
<feature type="domain" description="Transcription elongation factor GreA/GreB C-terminal" evidence="1">
    <location>
        <begin position="54"/>
        <end position="126"/>
    </location>
</feature>
<dbReference type="Gene3D" id="3.10.50.30">
    <property type="entry name" value="Transcription elongation factor, GreA/GreB, C-terminal domain"/>
    <property type="match status" value="1"/>
</dbReference>
<dbReference type="InterPro" id="IPR023459">
    <property type="entry name" value="Tscrpt_elong_fac_GreA/B_fam"/>
</dbReference>
<keyword evidence="2" id="KW-0648">Protein biosynthesis</keyword>
<dbReference type="Pfam" id="PF01272">
    <property type="entry name" value="GreA_GreB"/>
    <property type="match status" value="1"/>
</dbReference>
<dbReference type="PANTHER" id="PTHR30437">
    <property type="entry name" value="TRANSCRIPTION ELONGATION FACTOR GREA"/>
    <property type="match status" value="1"/>
</dbReference>